<protein>
    <submittedName>
        <fullName evidence="2">Uncharacterized protein</fullName>
    </submittedName>
</protein>
<feature type="transmembrane region" description="Helical" evidence="1">
    <location>
        <begin position="20"/>
        <end position="41"/>
    </location>
</feature>
<evidence type="ECO:0000256" key="1">
    <source>
        <dbReference type="SAM" id="Phobius"/>
    </source>
</evidence>
<gene>
    <name evidence="2" type="ORF">BDV26DRAFT_257366</name>
</gene>
<keyword evidence="1" id="KW-0812">Transmembrane</keyword>
<name>A0A5N7BFB3_9EURO</name>
<keyword evidence="3" id="KW-1185">Reference proteome</keyword>
<accession>A0A5N7BFB3</accession>
<keyword evidence="1" id="KW-1133">Transmembrane helix</keyword>
<evidence type="ECO:0000313" key="2">
    <source>
        <dbReference type="EMBL" id="KAE8380463.1"/>
    </source>
</evidence>
<evidence type="ECO:0000313" key="3">
    <source>
        <dbReference type="Proteomes" id="UP000326198"/>
    </source>
</evidence>
<organism evidence="2 3">
    <name type="scientific">Aspergillus bertholletiae</name>
    <dbReference type="NCBI Taxonomy" id="1226010"/>
    <lineage>
        <taxon>Eukaryota</taxon>
        <taxon>Fungi</taxon>
        <taxon>Dikarya</taxon>
        <taxon>Ascomycota</taxon>
        <taxon>Pezizomycotina</taxon>
        <taxon>Eurotiomycetes</taxon>
        <taxon>Eurotiomycetidae</taxon>
        <taxon>Eurotiales</taxon>
        <taxon>Aspergillaceae</taxon>
        <taxon>Aspergillus</taxon>
        <taxon>Aspergillus subgen. Circumdati</taxon>
    </lineage>
</organism>
<dbReference type="EMBL" id="ML736181">
    <property type="protein sequence ID" value="KAE8380463.1"/>
    <property type="molecule type" value="Genomic_DNA"/>
</dbReference>
<dbReference type="Proteomes" id="UP000326198">
    <property type="component" value="Unassembled WGS sequence"/>
</dbReference>
<proteinExistence type="predicted"/>
<reference evidence="2 3" key="1">
    <citation type="submission" date="2019-04" db="EMBL/GenBank/DDBJ databases">
        <title>Friends and foes A comparative genomics studyof 23 Aspergillus species from section Flavi.</title>
        <authorList>
            <consortium name="DOE Joint Genome Institute"/>
            <person name="Kjaerbolling I."/>
            <person name="Vesth T."/>
            <person name="Frisvad J.C."/>
            <person name="Nybo J.L."/>
            <person name="Theobald S."/>
            <person name="Kildgaard S."/>
            <person name="Isbrandt T."/>
            <person name="Kuo A."/>
            <person name="Sato A."/>
            <person name="Lyhne E.K."/>
            <person name="Kogle M.E."/>
            <person name="Wiebenga A."/>
            <person name="Kun R.S."/>
            <person name="Lubbers R.J."/>
            <person name="Makela M.R."/>
            <person name="Barry K."/>
            <person name="Chovatia M."/>
            <person name="Clum A."/>
            <person name="Daum C."/>
            <person name="Haridas S."/>
            <person name="He G."/>
            <person name="LaButti K."/>
            <person name="Lipzen A."/>
            <person name="Mondo S."/>
            <person name="Riley R."/>
            <person name="Salamov A."/>
            <person name="Simmons B.A."/>
            <person name="Magnuson J.K."/>
            <person name="Henrissat B."/>
            <person name="Mortensen U.H."/>
            <person name="Larsen T.O."/>
            <person name="Devries R.P."/>
            <person name="Grigoriev I.V."/>
            <person name="Machida M."/>
            <person name="Baker S.E."/>
            <person name="Andersen M.R."/>
        </authorList>
    </citation>
    <scope>NUCLEOTIDE SEQUENCE [LARGE SCALE GENOMIC DNA]</scope>
    <source>
        <strain evidence="2 3">IBT 29228</strain>
    </source>
</reference>
<sequence length="77" mass="8632">MVEPGYPVGRPENGSSSGELIRYLVWFVFCFSFHGGILSSCRDSSLSRKSNSTGANIRQRNSINFFGRRFAQHPFLG</sequence>
<keyword evidence="1" id="KW-0472">Membrane</keyword>
<dbReference type="AlphaFoldDB" id="A0A5N7BFB3"/>